<name>A0ABV0Y1V4_9TELE</name>
<sequence length="96" mass="11586">MLGQSVRLQPVPIQNLSELERARLQDVALYHLEERDLDFKISIPREIRKRRKSLRRRFDSFSKEKKERGKWMQQIDFKVVKQKTICGHKLVSHDEL</sequence>
<dbReference type="EMBL" id="JAHRIP010019727">
    <property type="protein sequence ID" value="MEQ2287553.1"/>
    <property type="molecule type" value="Genomic_DNA"/>
</dbReference>
<dbReference type="Proteomes" id="UP001469553">
    <property type="component" value="Unassembled WGS sequence"/>
</dbReference>
<protein>
    <submittedName>
        <fullName evidence="2">Uncharacterized protein</fullName>
    </submittedName>
</protein>
<keyword evidence="3" id="KW-1185">Reference proteome</keyword>
<accession>A0ABV0Y1V4</accession>
<reference evidence="2 3" key="1">
    <citation type="submission" date="2021-06" db="EMBL/GenBank/DDBJ databases">
        <authorList>
            <person name="Palmer J.M."/>
        </authorList>
    </citation>
    <scope>NUCLEOTIDE SEQUENCE [LARGE SCALE GENOMIC DNA]</scope>
    <source>
        <strain evidence="2 3">AS_MEX2019</strain>
        <tissue evidence="2">Muscle</tissue>
    </source>
</reference>
<dbReference type="PANTHER" id="PTHR12635:SF13">
    <property type="entry name" value="RHO GTPASE-ACTIVATING PROTEIN 6"/>
    <property type="match status" value="1"/>
</dbReference>
<evidence type="ECO:0000313" key="2">
    <source>
        <dbReference type="EMBL" id="MEQ2287553.1"/>
    </source>
</evidence>
<dbReference type="PANTHER" id="PTHR12635">
    <property type="entry name" value="RHO-GTPASE-ACTIVATING PROTEIN 6 FAMILY MEMBER"/>
    <property type="match status" value="1"/>
</dbReference>
<dbReference type="InterPro" id="IPR037863">
    <property type="entry name" value="RHOGAP6/36"/>
</dbReference>
<keyword evidence="1" id="KW-0343">GTPase activation</keyword>
<organism evidence="2 3">
    <name type="scientific">Ameca splendens</name>
    <dbReference type="NCBI Taxonomy" id="208324"/>
    <lineage>
        <taxon>Eukaryota</taxon>
        <taxon>Metazoa</taxon>
        <taxon>Chordata</taxon>
        <taxon>Craniata</taxon>
        <taxon>Vertebrata</taxon>
        <taxon>Euteleostomi</taxon>
        <taxon>Actinopterygii</taxon>
        <taxon>Neopterygii</taxon>
        <taxon>Teleostei</taxon>
        <taxon>Neoteleostei</taxon>
        <taxon>Acanthomorphata</taxon>
        <taxon>Ovalentaria</taxon>
        <taxon>Atherinomorphae</taxon>
        <taxon>Cyprinodontiformes</taxon>
        <taxon>Goodeidae</taxon>
        <taxon>Ameca</taxon>
    </lineage>
</organism>
<comment type="caution">
    <text evidence="2">The sequence shown here is derived from an EMBL/GenBank/DDBJ whole genome shotgun (WGS) entry which is preliminary data.</text>
</comment>
<proteinExistence type="predicted"/>
<gene>
    <name evidence="2" type="ORF">AMECASPLE_013824</name>
</gene>
<evidence type="ECO:0000256" key="1">
    <source>
        <dbReference type="ARBA" id="ARBA00022468"/>
    </source>
</evidence>
<evidence type="ECO:0000313" key="3">
    <source>
        <dbReference type="Proteomes" id="UP001469553"/>
    </source>
</evidence>